<dbReference type="GO" id="GO:0034707">
    <property type="term" value="C:chloride channel complex"/>
    <property type="evidence" value="ECO:0007669"/>
    <property type="project" value="UniProtKB-KW"/>
</dbReference>
<feature type="transmembrane region" description="Helical" evidence="4">
    <location>
        <begin position="165"/>
        <end position="188"/>
    </location>
</feature>
<gene>
    <name evidence="7" type="primary">LOC118409869</name>
</gene>
<dbReference type="AlphaFoldDB" id="A0A9J7MHB9"/>
<keyword evidence="1" id="KW-0406">Ion transport</keyword>
<evidence type="ECO:0000256" key="1">
    <source>
        <dbReference type="ARBA" id="ARBA00023173"/>
    </source>
</evidence>
<dbReference type="InterPro" id="IPR036719">
    <property type="entry name" value="Neuro-gated_channel_TM_sf"/>
</dbReference>
<proteinExistence type="predicted"/>
<dbReference type="OMA" id="FEANCTY"/>
<feature type="transmembrane region" description="Helical" evidence="4">
    <location>
        <begin position="100"/>
        <end position="121"/>
    </location>
</feature>
<feature type="transmembrane region" description="Helical" evidence="4">
    <location>
        <begin position="127"/>
        <end position="144"/>
    </location>
</feature>
<dbReference type="GO" id="GO:0004888">
    <property type="term" value="F:transmembrane signaling receptor activity"/>
    <property type="evidence" value="ECO:0007669"/>
    <property type="project" value="InterPro"/>
</dbReference>
<evidence type="ECO:0000313" key="7">
    <source>
        <dbReference type="RefSeq" id="XP_035667131.1"/>
    </source>
</evidence>
<dbReference type="InterPro" id="IPR006028">
    <property type="entry name" value="GABAA/Glycine_rcpt"/>
</dbReference>
<dbReference type="InterPro" id="IPR006029">
    <property type="entry name" value="Neurotrans-gated_channel_TM"/>
</dbReference>
<keyword evidence="4" id="KW-0472">Membrane</keyword>
<sequence length="252" mass="28130">MTAVTSQYEMTGLKLSSRVAPFNQHIATDCVMFEANCTYPANDCPLMKGCSDESDECYGCKHFVGTCSYMSAADQCSNTSSGMSTLEIQLSFSRRRWSHVFHTFVPSVVIVGCSWISFWLHPRDVTARVQLCVTAILALITMAGNRKEHGITVVRAEDVWMCGGVLIVTFALFETVTVNSILSGNFFMPSFCKRRRPRVEPTPGPSTAWAEEEETTETPSPETADRIDFFSRILFPITFTVFVSGFFLHYLG</sequence>
<protein>
    <submittedName>
        <fullName evidence="7">Gamma-aminobutyric acid receptor subunit beta-3-like</fullName>
    </submittedName>
</protein>
<evidence type="ECO:0000313" key="6">
    <source>
        <dbReference type="Proteomes" id="UP000001554"/>
    </source>
</evidence>
<dbReference type="Proteomes" id="UP000001554">
    <property type="component" value="Chromosome 2"/>
</dbReference>
<dbReference type="Pfam" id="PF02932">
    <property type="entry name" value="Neur_chan_memb"/>
    <property type="match status" value="1"/>
</dbReference>
<keyword evidence="2" id="KW-0868">Chloride</keyword>
<reference evidence="6" key="1">
    <citation type="journal article" date="2020" name="Nat. Ecol. Evol.">
        <title>Deeply conserved synteny resolves early events in vertebrate evolution.</title>
        <authorList>
            <person name="Simakov O."/>
            <person name="Marletaz F."/>
            <person name="Yue J.X."/>
            <person name="O'Connell B."/>
            <person name="Jenkins J."/>
            <person name="Brandt A."/>
            <person name="Calef R."/>
            <person name="Tung C.H."/>
            <person name="Huang T.K."/>
            <person name="Schmutz J."/>
            <person name="Satoh N."/>
            <person name="Yu J.K."/>
            <person name="Putnam N.H."/>
            <person name="Green R.E."/>
            <person name="Rokhsar D.S."/>
        </authorList>
    </citation>
    <scope>NUCLEOTIDE SEQUENCE [LARGE SCALE GENOMIC DNA]</scope>
    <source>
        <strain evidence="6">S238N-H82</strain>
    </source>
</reference>
<dbReference type="PRINTS" id="PR00253">
    <property type="entry name" value="GABAARECEPTR"/>
</dbReference>
<dbReference type="Gene3D" id="1.20.58.390">
    <property type="entry name" value="Neurotransmitter-gated ion-channel transmembrane domain"/>
    <property type="match status" value="1"/>
</dbReference>
<evidence type="ECO:0000259" key="5">
    <source>
        <dbReference type="Pfam" id="PF02932"/>
    </source>
</evidence>
<dbReference type="InterPro" id="IPR006201">
    <property type="entry name" value="Neur_channel"/>
</dbReference>
<keyword evidence="4" id="KW-1133">Transmembrane helix</keyword>
<accession>A0A9J7MHB9</accession>
<keyword evidence="1" id="KW-0869">Chloride channel</keyword>
<feature type="region of interest" description="Disordered" evidence="3">
    <location>
        <begin position="197"/>
        <end position="222"/>
    </location>
</feature>
<dbReference type="SUPFAM" id="SSF90112">
    <property type="entry name" value="Neurotransmitter-gated ion-channel transmembrane pore"/>
    <property type="match status" value="1"/>
</dbReference>
<keyword evidence="6" id="KW-1185">Reference proteome</keyword>
<organism evidence="6 7">
    <name type="scientific">Branchiostoma floridae</name>
    <name type="common">Florida lancelet</name>
    <name type="synonym">Amphioxus</name>
    <dbReference type="NCBI Taxonomy" id="7739"/>
    <lineage>
        <taxon>Eukaryota</taxon>
        <taxon>Metazoa</taxon>
        <taxon>Chordata</taxon>
        <taxon>Cephalochordata</taxon>
        <taxon>Leptocardii</taxon>
        <taxon>Amphioxiformes</taxon>
        <taxon>Branchiostomatidae</taxon>
        <taxon>Branchiostoma</taxon>
    </lineage>
</organism>
<feature type="transmembrane region" description="Helical" evidence="4">
    <location>
        <begin position="229"/>
        <end position="251"/>
    </location>
</feature>
<dbReference type="KEGG" id="bfo:118409869"/>
<feature type="domain" description="Neurotransmitter-gated ion-channel transmembrane" evidence="5">
    <location>
        <begin position="103"/>
        <end position="181"/>
    </location>
</feature>
<dbReference type="InterPro" id="IPR038050">
    <property type="entry name" value="Neuro_actylchol_rec"/>
</dbReference>
<evidence type="ECO:0000256" key="2">
    <source>
        <dbReference type="ARBA" id="ARBA00023214"/>
    </source>
</evidence>
<dbReference type="GO" id="GO:0005254">
    <property type="term" value="F:chloride channel activity"/>
    <property type="evidence" value="ECO:0007669"/>
    <property type="project" value="UniProtKB-KW"/>
</dbReference>
<keyword evidence="1" id="KW-0813">Transport</keyword>
<keyword evidence="1" id="KW-0407">Ion channel</keyword>
<evidence type="ECO:0000256" key="3">
    <source>
        <dbReference type="SAM" id="MobiDB-lite"/>
    </source>
</evidence>
<reference evidence="7" key="2">
    <citation type="submission" date="2025-08" db="UniProtKB">
        <authorList>
            <consortium name="RefSeq"/>
        </authorList>
    </citation>
    <scope>IDENTIFICATION</scope>
    <source>
        <strain evidence="7">S238N-H82</strain>
        <tissue evidence="7">Testes</tissue>
    </source>
</reference>
<keyword evidence="4" id="KW-0812">Transmembrane</keyword>
<evidence type="ECO:0000256" key="4">
    <source>
        <dbReference type="SAM" id="Phobius"/>
    </source>
</evidence>
<dbReference type="RefSeq" id="XP_035667131.1">
    <property type="nucleotide sequence ID" value="XM_035811238.1"/>
</dbReference>
<name>A0A9J7MHB9_BRAFL</name>
<dbReference type="OrthoDB" id="10323570at2759"/>
<dbReference type="GeneID" id="118409869"/>
<dbReference type="PANTHER" id="PTHR18945">
    <property type="entry name" value="NEUROTRANSMITTER GATED ION CHANNEL"/>
    <property type="match status" value="1"/>
</dbReference>